<name>F4RBS3_MELLP</name>
<organism evidence="2">
    <name type="scientific">Melampsora larici-populina (strain 98AG31 / pathotype 3-4-7)</name>
    <name type="common">Poplar leaf rust fungus</name>
    <dbReference type="NCBI Taxonomy" id="747676"/>
    <lineage>
        <taxon>Eukaryota</taxon>
        <taxon>Fungi</taxon>
        <taxon>Dikarya</taxon>
        <taxon>Basidiomycota</taxon>
        <taxon>Pucciniomycotina</taxon>
        <taxon>Pucciniomycetes</taxon>
        <taxon>Pucciniales</taxon>
        <taxon>Melampsoraceae</taxon>
        <taxon>Melampsora</taxon>
    </lineage>
</organism>
<dbReference type="GeneID" id="18922010"/>
<dbReference type="VEuPathDB" id="FungiDB:MELLADRAFT_103570"/>
<dbReference type="AlphaFoldDB" id="F4RBS3"/>
<dbReference type="InterPro" id="IPR032675">
    <property type="entry name" value="LRR_dom_sf"/>
</dbReference>
<dbReference type="RefSeq" id="XP_007406588.1">
    <property type="nucleotide sequence ID" value="XM_007406526.1"/>
</dbReference>
<protein>
    <recommendedName>
        <fullName evidence="3">F-box domain-containing protein</fullName>
    </recommendedName>
</protein>
<dbReference type="OrthoDB" id="10441138at2759"/>
<dbReference type="HOGENOM" id="CLU_032925_2_0_1"/>
<evidence type="ECO:0008006" key="3">
    <source>
        <dbReference type="Google" id="ProtNLM"/>
    </source>
</evidence>
<dbReference type="Proteomes" id="UP000001072">
    <property type="component" value="Unassembled WGS sequence"/>
</dbReference>
<dbReference type="Gene3D" id="3.80.10.10">
    <property type="entry name" value="Ribonuclease Inhibitor"/>
    <property type="match status" value="1"/>
</dbReference>
<proteinExistence type="predicted"/>
<dbReference type="KEGG" id="mlr:MELLADRAFT_103570"/>
<gene>
    <name evidence="1" type="ORF">MELLADRAFT_103570</name>
</gene>
<accession>F4RBS3</accession>
<dbReference type="EMBL" id="GL883095">
    <property type="protein sequence ID" value="EGG10287.1"/>
    <property type="molecule type" value="Genomic_DNA"/>
</dbReference>
<dbReference type="InParanoid" id="F4RBS3"/>
<reference evidence="2" key="1">
    <citation type="journal article" date="2011" name="Proc. Natl. Acad. Sci. U.S.A.">
        <title>Obligate biotrophy features unraveled by the genomic analysis of rust fungi.</title>
        <authorList>
            <person name="Duplessis S."/>
            <person name="Cuomo C.A."/>
            <person name="Lin Y.-C."/>
            <person name="Aerts A."/>
            <person name="Tisserant E."/>
            <person name="Veneault-Fourrey C."/>
            <person name="Joly D.L."/>
            <person name="Hacquard S."/>
            <person name="Amselem J."/>
            <person name="Cantarel B.L."/>
            <person name="Chiu R."/>
            <person name="Coutinho P.M."/>
            <person name="Feau N."/>
            <person name="Field M."/>
            <person name="Frey P."/>
            <person name="Gelhaye E."/>
            <person name="Goldberg J."/>
            <person name="Grabherr M.G."/>
            <person name="Kodira C.D."/>
            <person name="Kohler A."/>
            <person name="Kuees U."/>
            <person name="Lindquist E.A."/>
            <person name="Lucas S.M."/>
            <person name="Mago R."/>
            <person name="Mauceli E."/>
            <person name="Morin E."/>
            <person name="Murat C."/>
            <person name="Pangilinan J.L."/>
            <person name="Park R."/>
            <person name="Pearson M."/>
            <person name="Quesneville H."/>
            <person name="Rouhier N."/>
            <person name="Sakthikumar S."/>
            <person name="Salamov A.A."/>
            <person name="Schmutz J."/>
            <person name="Selles B."/>
            <person name="Shapiro H."/>
            <person name="Tanguay P."/>
            <person name="Tuskan G.A."/>
            <person name="Henrissat B."/>
            <person name="Van de Peer Y."/>
            <person name="Rouze P."/>
            <person name="Ellis J.G."/>
            <person name="Dodds P.N."/>
            <person name="Schein J.E."/>
            <person name="Zhong S."/>
            <person name="Hamelin R.C."/>
            <person name="Grigoriev I.V."/>
            <person name="Szabo L.J."/>
            <person name="Martin F."/>
        </authorList>
    </citation>
    <scope>NUCLEOTIDE SEQUENCE [LARGE SCALE GENOMIC DNA]</scope>
    <source>
        <strain evidence="2">98AG31 / pathotype 3-4-7</strain>
    </source>
</reference>
<evidence type="ECO:0000313" key="1">
    <source>
        <dbReference type="EMBL" id="EGG10287.1"/>
    </source>
</evidence>
<evidence type="ECO:0000313" key="2">
    <source>
        <dbReference type="Proteomes" id="UP000001072"/>
    </source>
</evidence>
<sequence length="422" mass="47697">MSTSPDNGISRNASKSLPTELLNQIFTQVATHLQKARSSRRKCLLDLRLVCKSWSDAVIPIVLRSIRIKDVEQAQYLLENWKTIFSYTHDFQPRVFPVHRLVLIDLFGDTESKSHASIDKAVELIRLFSGNLRSLTLDFASMGCPTPLVDAVKMAKSLKKLDIQSDRTAGSSDLANLLDATPDLEELTIGYSAVPPMKFSESALTKLRYLDFPYAYADANYDDSSRYADLRGIVNICEKAGSSLKIIKCTPTEESGNGLLPVLKAVQETLEGLFTLSLCHQWDYHALFVECPRLRVVESHPWDDLYQHSADTIASAGWFSWPLLQNVRTLVFPNDDALDPWLEFFESAKKEEIFQPSATSRDKGLFRKLPHLKQCLFKCGVSDSLIEDFEAYGIECWMIDDDLEPVEIMKLDAQLDTDLEDQ</sequence>
<keyword evidence="2" id="KW-1185">Reference proteome</keyword>